<evidence type="ECO:0000313" key="4">
    <source>
        <dbReference type="Proteomes" id="UP000242146"/>
    </source>
</evidence>
<dbReference type="InterPro" id="IPR021833">
    <property type="entry name" value="DUF3425"/>
</dbReference>
<evidence type="ECO:0000259" key="2">
    <source>
        <dbReference type="PROSITE" id="PS50217"/>
    </source>
</evidence>
<dbReference type="Pfam" id="PF11905">
    <property type="entry name" value="DUF3425"/>
    <property type="match status" value="1"/>
</dbReference>
<reference evidence="3 4" key="1">
    <citation type="submission" date="2016-07" db="EMBL/GenBank/DDBJ databases">
        <title>Pervasive Adenine N6-methylation of Active Genes in Fungi.</title>
        <authorList>
            <consortium name="DOE Joint Genome Institute"/>
            <person name="Mondo S.J."/>
            <person name="Dannebaum R.O."/>
            <person name="Kuo R.C."/>
            <person name="Labutti K."/>
            <person name="Haridas S."/>
            <person name="Kuo A."/>
            <person name="Salamov A."/>
            <person name="Ahrendt S.R."/>
            <person name="Lipzen A."/>
            <person name="Sullivan W."/>
            <person name="Andreopoulos W.B."/>
            <person name="Clum A."/>
            <person name="Lindquist E."/>
            <person name="Daum C."/>
            <person name="Ramamoorthy G.K."/>
            <person name="Gryganskyi A."/>
            <person name="Culley D."/>
            <person name="Magnuson J.K."/>
            <person name="James T.Y."/>
            <person name="O'Malley M.A."/>
            <person name="Stajich J.E."/>
            <person name="Spatafora J.W."/>
            <person name="Visel A."/>
            <person name="Grigoriev I.V."/>
        </authorList>
    </citation>
    <scope>NUCLEOTIDE SEQUENCE [LARGE SCALE GENOMIC DNA]</scope>
    <source>
        <strain evidence="3 4">NRRL 3301</strain>
    </source>
</reference>
<dbReference type="Proteomes" id="UP000242146">
    <property type="component" value="Unassembled WGS sequence"/>
</dbReference>
<dbReference type="STRING" id="101127.A0A1X2GGR7"/>
<feature type="compositionally biased region" description="Basic and acidic residues" evidence="1">
    <location>
        <begin position="194"/>
        <end position="205"/>
    </location>
</feature>
<dbReference type="InterPro" id="IPR046347">
    <property type="entry name" value="bZIP_sf"/>
</dbReference>
<protein>
    <recommendedName>
        <fullName evidence="2">BZIP domain-containing protein</fullName>
    </recommendedName>
</protein>
<dbReference type="InterPro" id="IPR004827">
    <property type="entry name" value="bZIP"/>
</dbReference>
<comment type="caution">
    <text evidence="3">The sequence shown here is derived from an EMBL/GenBank/DDBJ whole genome shotgun (WGS) entry which is preliminary data.</text>
</comment>
<dbReference type="SUPFAM" id="SSF57959">
    <property type="entry name" value="Leucine zipper domain"/>
    <property type="match status" value="1"/>
</dbReference>
<dbReference type="GO" id="GO:0003700">
    <property type="term" value="F:DNA-binding transcription factor activity"/>
    <property type="evidence" value="ECO:0007669"/>
    <property type="project" value="InterPro"/>
</dbReference>
<gene>
    <name evidence="3" type="ORF">DM01DRAFT_1322417</name>
</gene>
<dbReference type="OrthoDB" id="2593073at2759"/>
<dbReference type="EMBL" id="MCGT01000015">
    <property type="protein sequence ID" value="ORX53501.1"/>
    <property type="molecule type" value="Genomic_DNA"/>
</dbReference>
<feature type="region of interest" description="Disordered" evidence="1">
    <location>
        <begin position="1"/>
        <end position="52"/>
    </location>
</feature>
<dbReference type="Gene3D" id="1.20.5.170">
    <property type="match status" value="1"/>
</dbReference>
<accession>A0A1X2GGR7</accession>
<dbReference type="CDD" id="cd14688">
    <property type="entry name" value="bZIP_YAP"/>
    <property type="match status" value="1"/>
</dbReference>
<evidence type="ECO:0000256" key="1">
    <source>
        <dbReference type="SAM" id="MobiDB-lite"/>
    </source>
</evidence>
<sequence length="461" mass="52595">MDELELWSSPPNASPDSTDKPARKKPGRKPNPATPANRRQQNRLAQKHFRERKERRLKELEITCRRLQQEHDRDSKENAQLKRDNDILSSENWYLKGMVLSLQLACFNHKLCIEKHAPSYDEKTLRSMATSAPATVDSYITLTNHLSPQNVRPHHQNNQRSAYAATEQGTLGHRITSSLSYPSQPMEQQQLQSELEHMEREEAQKEQPQPSSPTVEPIMLRCDTVANNMVAIQALRLRLKIQAAVIREGGTPYTTEPSLLQLTVPHDPRIDLIPANHMRDRMILFRDQFDLDDCLQELLNGALLHGDDPTQADNWELPRTFIEKYWYLIIDYSQDRSNQDSWRSKPSVINALKRNQAQQQTHDVLVNQGMPPASSPSSLSQPLTQQLDLSIFQLLHMDEQDSTPQLNQDQSSLSDMFFASDTSPTQSLPAGSLLDPIFEDSPMTDLPLEGNDLYADFFASS</sequence>
<dbReference type="PANTHER" id="PTHR38116:SF9">
    <property type="entry name" value="BZIP DOMAIN-CONTAINING PROTEIN"/>
    <property type="match status" value="1"/>
</dbReference>
<evidence type="ECO:0000313" key="3">
    <source>
        <dbReference type="EMBL" id="ORX53501.1"/>
    </source>
</evidence>
<dbReference type="SMART" id="SM00338">
    <property type="entry name" value="BRLZ"/>
    <property type="match status" value="1"/>
</dbReference>
<organism evidence="3 4">
    <name type="scientific">Hesseltinella vesiculosa</name>
    <dbReference type="NCBI Taxonomy" id="101127"/>
    <lineage>
        <taxon>Eukaryota</taxon>
        <taxon>Fungi</taxon>
        <taxon>Fungi incertae sedis</taxon>
        <taxon>Mucoromycota</taxon>
        <taxon>Mucoromycotina</taxon>
        <taxon>Mucoromycetes</taxon>
        <taxon>Mucorales</taxon>
        <taxon>Cunninghamellaceae</taxon>
        <taxon>Hesseltinella</taxon>
    </lineage>
</organism>
<dbReference type="PANTHER" id="PTHR38116">
    <property type="entry name" value="CHROMOSOME 7, WHOLE GENOME SHOTGUN SEQUENCE"/>
    <property type="match status" value="1"/>
</dbReference>
<dbReference type="AlphaFoldDB" id="A0A1X2GGR7"/>
<feature type="domain" description="BZIP" evidence="2">
    <location>
        <begin position="38"/>
        <end position="91"/>
    </location>
</feature>
<dbReference type="PROSITE" id="PS50217">
    <property type="entry name" value="BZIP"/>
    <property type="match status" value="1"/>
</dbReference>
<keyword evidence="4" id="KW-1185">Reference proteome</keyword>
<proteinExistence type="predicted"/>
<feature type="region of interest" description="Disordered" evidence="1">
    <location>
        <begin position="175"/>
        <end position="215"/>
    </location>
</feature>
<name>A0A1X2GGR7_9FUNG</name>
<feature type="compositionally biased region" description="Polar residues" evidence="1">
    <location>
        <begin position="175"/>
        <end position="193"/>
    </location>
</feature>